<dbReference type="Gene3D" id="1.10.860.10">
    <property type="entry name" value="DNAb Helicase, Chain A"/>
    <property type="match status" value="1"/>
</dbReference>
<dbReference type="InterPro" id="IPR007692">
    <property type="entry name" value="DNA_helicase_DnaB"/>
</dbReference>
<dbReference type="FunFam" id="3.40.50.300:FF:000076">
    <property type="entry name" value="Replicative DNA helicase"/>
    <property type="match status" value="1"/>
</dbReference>
<gene>
    <name evidence="15" type="primary">dnaB</name>
    <name evidence="15" type="ORF">DDY73_12895</name>
</gene>
<dbReference type="Gene3D" id="3.40.50.300">
    <property type="entry name" value="P-loop containing nucleotide triphosphate hydrolases"/>
    <property type="match status" value="1"/>
</dbReference>
<dbReference type="EMBL" id="DNWC01000165">
    <property type="protein sequence ID" value="HBJ09886.1"/>
    <property type="molecule type" value="Genomic_DNA"/>
</dbReference>
<name>A0A316QZY1_9BACT</name>
<dbReference type="GO" id="GO:1990077">
    <property type="term" value="C:primosome complex"/>
    <property type="evidence" value="ECO:0007669"/>
    <property type="project" value="UniProtKB-UniRule"/>
</dbReference>
<dbReference type="Proteomes" id="UP000262954">
    <property type="component" value="Unassembled WGS sequence"/>
</dbReference>
<dbReference type="PROSITE" id="PS51199">
    <property type="entry name" value="SF4_HELICASE"/>
    <property type="match status" value="1"/>
</dbReference>
<dbReference type="InterPro" id="IPR007694">
    <property type="entry name" value="DNA_helicase_DnaB-like_C"/>
</dbReference>
<dbReference type="GO" id="GO:0016887">
    <property type="term" value="F:ATP hydrolysis activity"/>
    <property type="evidence" value="ECO:0007669"/>
    <property type="project" value="RHEA"/>
</dbReference>
<dbReference type="InterPro" id="IPR016136">
    <property type="entry name" value="DNA_helicase_N/primase_C"/>
</dbReference>
<dbReference type="GO" id="GO:0005829">
    <property type="term" value="C:cytosol"/>
    <property type="evidence" value="ECO:0007669"/>
    <property type="project" value="TreeGrafter"/>
</dbReference>
<evidence type="ECO:0000313" key="15">
    <source>
        <dbReference type="EMBL" id="HBJ09886.1"/>
    </source>
</evidence>
<comment type="similarity">
    <text evidence="1 13">Belongs to the helicase family. DnaB subfamily.</text>
</comment>
<evidence type="ECO:0000313" key="16">
    <source>
        <dbReference type="Proteomes" id="UP000262954"/>
    </source>
</evidence>
<evidence type="ECO:0000256" key="2">
    <source>
        <dbReference type="ARBA" id="ARBA00022515"/>
    </source>
</evidence>
<proteinExistence type="inferred from homology"/>
<reference evidence="15 16" key="1">
    <citation type="journal article" date="2018" name="Nat. Biotechnol.">
        <title>A standardized bacterial taxonomy based on genome phylogeny substantially revises the tree of life.</title>
        <authorList>
            <person name="Parks D.H."/>
            <person name="Chuvochina M."/>
            <person name="Waite D.W."/>
            <person name="Rinke C."/>
            <person name="Skarshewski A."/>
            <person name="Chaumeil P.A."/>
            <person name="Hugenholtz P."/>
        </authorList>
    </citation>
    <scope>NUCLEOTIDE SEQUENCE [LARGE SCALE GENOMIC DNA]</scope>
    <source>
        <strain evidence="15">UBA11482</strain>
    </source>
</reference>
<protein>
    <recommendedName>
        <fullName evidence="12 13">Replicative DNA helicase</fullName>
        <ecNumber evidence="12 13">5.6.2.3</ecNumber>
    </recommendedName>
</protein>
<dbReference type="GO" id="GO:0003677">
    <property type="term" value="F:DNA binding"/>
    <property type="evidence" value="ECO:0007669"/>
    <property type="project" value="UniProtKB-UniRule"/>
</dbReference>
<keyword evidence="4 13" id="KW-0547">Nucleotide-binding</keyword>
<dbReference type="PANTHER" id="PTHR30153:SF2">
    <property type="entry name" value="REPLICATIVE DNA HELICASE"/>
    <property type="match status" value="1"/>
</dbReference>
<dbReference type="GeneID" id="92928098"/>
<keyword evidence="3 13" id="KW-0235">DNA replication</keyword>
<comment type="function">
    <text evidence="10 13">The main replicative DNA helicase, it participates in initiation and elongation during chromosome replication. Travels ahead of the DNA replisome, separating dsDNA into templates for DNA synthesis. A processive ATP-dependent 5'-3' DNA helicase it has DNA-dependent ATPase activity.</text>
</comment>
<dbReference type="GO" id="GO:0006269">
    <property type="term" value="P:DNA replication, synthesis of primer"/>
    <property type="evidence" value="ECO:0007669"/>
    <property type="project" value="UniProtKB-UniRule"/>
</dbReference>
<evidence type="ECO:0000256" key="9">
    <source>
        <dbReference type="ARBA" id="ARBA00023235"/>
    </source>
</evidence>
<evidence type="ECO:0000256" key="7">
    <source>
        <dbReference type="ARBA" id="ARBA00022840"/>
    </source>
</evidence>
<evidence type="ECO:0000256" key="8">
    <source>
        <dbReference type="ARBA" id="ARBA00023125"/>
    </source>
</evidence>
<evidence type="ECO:0000256" key="12">
    <source>
        <dbReference type="NCBIfam" id="TIGR00665"/>
    </source>
</evidence>
<sequence>MEQKRNYRSAKNNLPSITDLGKLQPQAKELEEAVLGALMLEKDAYSIVSDILKPECFYEHTHQLIYSAIVDLALRQQPIDMLTVTEQLRRRGELEEVGGEYTITVLTGRVASAANIEFHARIIAQKYLARELIRFSSEIQTKAFDETNDVDDLMQEAEGKLFEISQRNVKKDVTQINPVIKEALNILEIASNRKDGLSGLQSGFHDLDKMTSGWQNSDLVIIAARPAMGKTAFVLSMAKNMAINYNTPVAIFSLEMSNVQLVNRLIVNTCEITGEKIKSGQLAPYEWEQLMAKIKDLYDAPIYIDDTPSLSVFELRTKARRLVREHNIKMIIIDYLQLMNASGMNFGSREQEVSTISRSLKGLAKELNIPIIALSQLNRGVETRQGDGKRPQLADLRESGAIEQDADMVCFIHRPEYYKITEDEKGNSLIGLAEIIIAKHRNGAVGDVRLRFKGEYARFQNLNDDTEIYGTFGSGMNSGKTFSSAPIPSHTSSNAAEDFLQQQNNDVPF</sequence>
<keyword evidence="5 13" id="KW-0378">Hydrolase</keyword>
<dbReference type="SUPFAM" id="SSF48024">
    <property type="entry name" value="N-terminal domain of DnaB helicase"/>
    <property type="match status" value="1"/>
</dbReference>
<dbReference type="EC" id="5.6.2.3" evidence="12 13"/>
<evidence type="ECO:0000256" key="4">
    <source>
        <dbReference type="ARBA" id="ARBA00022741"/>
    </source>
</evidence>
<keyword evidence="8 13" id="KW-0238">DNA-binding</keyword>
<evidence type="ECO:0000256" key="13">
    <source>
        <dbReference type="RuleBase" id="RU362085"/>
    </source>
</evidence>
<dbReference type="RefSeq" id="WP_009316618.1">
    <property type="nucleotide sequence ID" value="NZ_AP028032.1"/>
</dbReference>
<dbReference type="GO" id="GO:0005524">
    <property type="term" value="F:ATP binding"/>
    <property type="evidence" value="ECO:0007669"/>
    <property type="project" value="UniProtKB-UniRule"/>
</dbReference>
<keyword evidence="2 13" id="KW-0639">Primosome</keyword>
<dbReference type="GO" id="GO:0042802">
    <property type="term" value="F:identical protein binding"/>
    <property type="evidence" value="ECO:0007669"/>
    <property type="project" value="UniProtKB-ARBA"/>
</dbReference>
<dbReference type="Pfam" id="PF00772">
    <property type="entry name" value="DnaB"/>
    <property type="match status" value="1"/>
</dbReference>
<evidence type="ECO:0000256" key="6">
    <source>
        <dbReference type="ARBA" id="ARBA00022806"/>
    </source>
</evidence>
<keyword evidence="9" id="KW-0413">Isomerase</keyword>
<keyword evidence="7 13" id="KW-0067">ATP-binding</keyword>
<evidence type="ECO:0000256" key="5">
    <source>
        <dbReference type="ARBA" id="ARBA00022801"/>
    </source>
</evidence>
<feature type="domain" description="SF4 helicase" evidence="14">
    <location>
        <begin position="193"/>
        <end position="466"/>
    </location>
</feature>
<dbReference type="InterPro" id="IPR007693">
    <property type="entry name" value="DNA_helicase_DnaB-like_N"/>
</dbReference>
<evidence type="ECO:0000256" key="11">
    <source>
        <dbReference type="ARBA" id="ARBA00048954"/>
    </source>
</evidence>
<dbReference type="NCBIfam" id="NF004384">
    <property type="entry name" value="PRK05748.1"/>
    <property type="match status" value="1"/>
</dbReference>
<dbReference type="InterPro" id="IPR036185">
    <property type="entry name" value="DNA_heli_DnaB-like_N_sf"/>
</dbReference>
<evidence type="ECO:0000256" key="3">
    <source>
        <dbReference type="ARBA" id="ARBA00022705"/>
    </source>
</evidence>
<dbReference type="SUPFAM" id="SSF52540">
    <property type="entry name" value="P-loop containing nucleoside triphosphate hydrolases"/>
    <property type="match status" value="1"/>
</dbReference>
<dbReference type="InterPro" id="IPR027417">
    <property type="entry name" value="P-loop_NTPase"/>
</dbReference>
<comment type="caution">
    <text evidence="15">The sequence shown here is derived from an EMBL/GenBank/DDBJ whole genome shotgun (WGS) entry which is preliminary data.</text>
</comment>
<dbReference type="AlphaFoldDB" id="A0A316QZY1"/>
<dbReference type="FunFam" id="1.10.860.10:FF:000001">
    <property type="entry name" value="Replicative DNA helicase"/>
    <property type="match status" value="1"/>
</dbReference>
<evidence type="ECO:0000259" key="14">
    <source>
        <dbReference type="PROSITE" id="PS51199"/>
    </source>
</evidence>
<dbReference type="GO" id="GO:0043139">
    <property type="term" value="F:5'-3' DNA helicase activity"/>
    <property type="evidence" value="ECO:0007669"/>
    <property type="project" value="UniProtKB-EC"/>
</dbReference>
<organism evidence="15 16">
    <name type="scientific">Coprobacter fastidiosus</name>
    <dbReference type="NCBI Taxonomy" id="1099853"/>
    <lineage>
        <taxon>Bacteria</taxon>
        <taxon>Pseudomonadati</taxon>
        <taxon>Bacteroidota</taxon>
        <taxon>Bacteroidia</taxon>
        <taxon>Bacteroidales</taxon>
        <taxon>Barnesiellaceae</taxon>
        <taxon>Coprobacter</taxon>
    </lineage>
</organism>
<evidence type="ECO:0000256" key="1">
    <source>
        <dbReference type="ARBA" id="ARBA00008428"/>
    </source>
</evidence>
<dbReference type="PANTHER" id="PTHR30153">
    <property type="entry name" value="REPLICATIVE DNA HELICASE DNAB"/>
    <property type="match status" value="1"/>
</dbReference>
<keyword evidence="6 13" id="KW-0347">Helicase</keyword>
<comment type="catalytic activity">
    <reaction evidence="11 13">
        <text>ATP + H2O = ADP + phosphate + H(+)</text>
        <dbReference type="Rhea" id="RHEA:13065"/>
        <dbReference type="ChEBI" id="CHEBI:15377"/>
        <dbReference type="ChEBI" id="CHEBI:15378"/>
        <dbReference type="ChEBI" id="CHEBI:30616"/>
        <dbReference type="ChEBI" id="CHEBI:43474"/>
        <dbReference type="ChEBI" id="CHEBI:456216"/>
        <dbReference type="EC" id="5.6.2.3"/>
    </reaction>
</comment>
<accession>A0A316QZY1</accession>
<evidence type="ECO:0000256" key="10">
    <source>
        <dbReference type="ARBA" id="ARBA00044932"/>
    </source>
</evidence>
<dbReference type="CDD" id="cd00984">
    <property type="entry name" value="DnaB_C"/>
    <property type="match status" value="1"/>
</dbReference>
<dbReference type="NCBIfam" id="TIGR00665">
    <property type="entry name" value="DnaB"/>
    <property type="match status" value="1"/>
</dbReference>
<dbReference type="Pfam" id="PF03796">
    <property type="entry name" value="DnaB_C"/>
    <property type="match status" value="1"/>
</dbReference>